<feature type="non-terminal residue" evidence="2">
    <location>
        <position position="1"/>
    </location>
</feature>
<dbReference type="AlphaFoldDB" id="A0A6J4KFP8"/>
<feature type="compositionally biased region" description="Low complexity" evidence="1">
    <location>
        <begin position="60"/>
        <end position="75"/>
    </location>
</feature>
<name>A0A6J4KFP8_9ACTN</name>
<feature type="compositionally biased region" description="Polar residues" evidence="1">
    <location>
        <begin position="28"/>
        <end position="40"/>
    </location>
</feature>
<feature type="region of interest" description="Disordered" evidence="1">
    <location>
        <begin position="1"/>
        <end position="214"/>
    </location>
</feature>
<feature type="compositionally biased region" description="Polar residues" evidence="1">
    <location>
        <begin position="205"/>
        <end position="214"/>
    </location>
</feature>
<feature type="compositionally biased region" description="Polar residues" evidence="1">
    <location>
        <begin position="185"/>
        <end position="196"/>
    </location>
</feature>
<dbReference type="EMBL" id="CADCTT010000176">
    <property type="protein sequence ID" value="CAA9303566.1"/>
    <property type="molecule type" value="Genomic_DNA"/>
</dbReference>
<feature type="compositionally biased region" description="Low complexity" evidence="1">
    <location>
        <begin position="99"/>
        <end position="113"/>
    </location>
</feature>
<feature type="compositionally biased region" description="Low complexity" evidence="1">
    <location>
        <begin position="9"/>
        <end position="22"/>
    </location>
</feature>
<reference evidence="2" key="1">
    <citation type="submission" date="2020-02" db="EMBL/GenBank/DDBJ databases">
        <authorList>
            <person name="Meier V. D."/>
        </authorList>
    </citation>
    <scope>NUCLEOTIDE SEQUENCE</scope>
    <source>
        <strain evidence="2">AVDCRST_MAG61</strain>
    </source>
</reference>
<organism evidence="2">
    <name type="scientific">uncultured Friedmanniella sp</name>
    <dbReference type="NCBI Taxonomy" id="335381"/>
    <lineage>
        <taxon>Bacteria</taxon>
        <taxon>Bacillati</taxon>
        <taxon>Actinomycetota</taxon>
        <taxon>Actinomycetes</taxon>
        <taxon>Propionibacteriales</taxon>
        <taxon>Nocardioidaceae</taxon>
        <taxon>Friedmanniella</taxon>
        <taxon>environmental samples</taxon>
    </lineage>
</organism>
<sequence>CSNCYECRTSPSQPTATAPAPSRHWNARSATPTPVSSSPGQGPPRAGPTGPNRAARGVWTTTSPATSRTTSAPRSWDATSSDRNEGRGPITPGKGGGVTSRPSTRRSSCSLTTRARRSRWPTPPSTSSAAIRPRCSRRPGPLPKAATCVSAAGPRPSGRFSTPTWSTPCTSPSSRCNSAPAAGSGSDQRNSRTGSPTKRCRAPVVSSTTCSGAT</sequence>
<feature type="non-terminal residue" evidence="2">
    <location>
        <position position="214"/>
    </location>
</feature>
<evidence type="ECO:0000256" key="1">
    <source>
        <dbReference type="SAM" id="MobiDB-lite"/>
    </source>
</evidence>
<feature type="compositionally biased region" description="Low complexity" evidence="1">
    <location>
        <begin position="161"/>
        <end position="174"/>
    </location>
</feature>
<protein>
    <submittedName>
        <fullName evidence="2">Dihydrofolate reductase homolog</fullName>
    </submittedName>
</protein>
<accession>A0A6J4KFP8</accession>
<evidence type="ECO:0000313" key="2">
    <source>
        <dbReference type="EMBL" id="CAA9303566.1"/>
    </source>
</evidence>
<gene>
    <name evidence="2" type="ORF">AVDCRST_MAG61-1178</name>
</gene>
<proteinExistence type="predicted"/>